<dbReference type="GO" id="GO:0033566">
    <property type="term" value="P:gamma-tubulin complex localization"/>
    <property type="evidence" value="ECO:0007669"/>
    <property type="project" value="InterPro"/>
</dbReference>
<proteinExistence type="inferred from homology"/>
<dbReference type="GO" id="GO:0005813">
    <property type="term" value="C:centrosome"/>
    <property type="evidence" value="ECO:0007669"/>
    <property type="project" value="TreeGrafter"/>
</dbReference>
<dbReference type="EMBL" id="GBXI01009160">
    <property type="protein sequence ID" value="JAD05132.1"/>
    <property type="molecule type" value="Transcribed_RNA"/>
</dbReference>
<organism evidence="5">
    <name type="scientific">Zeugodacus cucurbitae</name>
    <name type="common">Melon fruit fly</name>
    <name type="synonym">Bactrocera cucurbitae</name>
    <dbReference type="NCBI Taxonomy" id="28588"/>
    <lineage>
        <taxon>Eukaryota</taxon>
        <taxon>Metazoa</taxon>
        <taxon>Ecdysozoa</taxon>
        <taxon>Arthropoda</taxon>
        <taxon>Hexapoda</taxon>
        <taxon>Insecta</taxon>
        <taxon>Pterygota</taxon>
        <taxon>Neoptera</taxon>
        <taxon>Endopterygota</taxon>
        <taxon>Diptera</taxon>
        <taxon>Brachycera</taxon>
        <taxon>Muscomorpha</taxon>
        <taxon>Tephritoidea</taxon>
        <taxon>Tephritidae</taxon>
        <taxon>Zeugodacus</taxon>
        <taxon>Zeugodacus</taxon>
    </lineage>
</organism>
<dbReference type="GO" id="GO:0005819">
    <property type="term" value="C:spindle"/>
    <property type="evidence" value="ECO:0007669"/>
    <property type="project" value="TreeGrafter"/>
</dbReference>
<evidence type="ECO:0000256" key="2">
    <source>
        <dbReference type="ARBA" id="ARBA00011015"/>
    </source>
</evidence>
<sequence length="111" mass="12814">MCPNINFCFWRKPVNKPKVFKYLTLVGTIDMKGGSEKYCDENVSQKEENTGCSYLKFKESKEIKHNLYNIAEMLNTGLNSRTLEICIKLLEAGIHPQALSEVIYKVKHKLK</sequence>
<evidence type="ECO:0000256" key="1">
    <source>
        <dbReference type="ARBA" id="ARBA00004267"/>
    </source>
</evidence>
<dbReference type="InterPro" id="IPR022214">
    <property type="entry name" value="MZT1"/>
</dbReference>
<dbReference type="PANTHER" id="PTHR28520:SF2">
    <property type="entry name" value="MITOTIC-SPINDLE ORGANIZING PROTEIN 1"/>
    <property type="match status" value="1"/>
</dbReference>
<comment type="similarity">
    <text evidence="2">Belongs to the MOZART1 family.</text>
</comment>
<accession>A0A0A1X1X7</accession>
<dbReference type="GO" id="GO:0031021">
    <property type="term" value="C:interphase microtubule organizing center"/>
    <property type="evidence" value="ECO:0007669"/>
    <property type="project" value="TreeGrafter"/>
</dbReference>
<dbReference type="Pfam" id="PF12554">
    <property type="entry name" value="MOZART1"/>
    <property type="match status" value="1"/>
</dbReference>
<evidence type="ECO:0000256" key="4">
    <source>
        <dbReference type="ARBA" id="ARBA00023212"/>
    </source>
</evidence>
<reference evidence="5" key="1">
    <citation type="submission" date="2014-11" db="EMBL/GenBank/DDBJ databases">
        <authorList>
            <person name="Geib S."/>
        </authorList>
    </citation>
    <scope>NUCLEOTIDE SEQUENCE</scope>
</reference>
<dbReference type="GO" id="GO:0090307">
    <property type="term" value="P:mitotic spindle assembly"/>
    <property type="evidence" value="ECO:0007669"/>
    <property type="project" value="TreeGrafter"/>
</dbReference>
<evidence type="ECO:0000256" key="3">
    <source>
        <dbReference type="ARBA" id="ARBA00022490"/>
    </source>
</evidence>
<name>A0A0A1X1X7_ZEUCU</name>
<keyword evidence="3" id="KW-0963">Cytoplasm</keyword>
<dbReference type="GO" id="GO:0051415">
    <property type="term" value="P:microtubule nucleation by interphase microtubule organizing center"/>
    <property type="evidence" value="ECO:0007669"/>
    <property type="project" value="TreeGrafter"/>
</dbReference>
<dbReference type="PANTHER" id="PTHR28520">
    <property type="entry name" value="MITOTIC-SPINDLE ORGANIZING PROTEIN 1"/>
    <property type="match status" value="1"/>
</dbReference>
<reference evidence="5" key="2">
    <citation type="journal article" date="2015" name="Gigascience">
        <title>Reconstructing a comprehensive transcriptome assembly of a white-pupal translocated strain of the pest fruit fly Bactrocera cucurbitae.</title>
        <authorList>
            <person name="Sim S.B."/>
            <person name="Calla B."/>
            <person name="Hall B."/>
            <person name="DeRego T."/>
            <person name="Geib S.M."/>
        </authorList>
    </citation>
    <scope>NUCLEOTIDE SEQUENCE</scope>
</reference>
<evidence type="ECO:0000313" key="5">
    <source>
        <dbReference type="EMBL" id="JAD05132.1"/>
    </source>
</evidence>
<dbReference type="GO" id="GO:0000931">
    <property type="term" value="C:gamma-tubulin ring complex"/>
    <property type="evidence" value="ECO:0007669"/>
    <property type="project" value="InterPro"/>
</dbReference>
<protein>
    <submittedName>
        <fullName evidence="5">Mitotic-spindle organizing protein 1</fullName>
    </submittedName>
</protein>
<keyword evidence="4" id="KW-0206">Cytoskeleton</keyword>
<gene>
    <name evidence="5" type="primary">mzt1</name>
    <name evidence="5" type="ORF">g.25236</name>
</gene>
<comment type="subcellular location">
    <subcellularLocation>
        <location evidence="1">Cytoplasm</location>
        <location evidence="1">Cytoskeleton</location>
        <location evidence="1">Microtubule organizing center</location>
    </subcellularLocation>
</comment>
<dbReference type="AlphaFoldDB" id="A0A0A1X1X7"/>